<protein>
    <recommendedName>
        <fullName evidence="4">Beta-lactamase-inhibitor-like PepSY-like domain-containing protein</fullName>
    </recommendedName>
</protein>
<dbReference type="Proteomes" id="UP000278746">
    <property type="component" value="Unassembled WGS sequence"/>
</dbReference>
<evidence type="ECO:0000313" key="3">
    <source>
        <dbReference type="Proteomes" id="UP000278746"/>
    </source>
</evidence>
<gene>
    <name evidence="2" type="ORF">EBO34_10560</name>
</gene>
<reference evidence="2 3" key="1">
    <citation type="submission" date="2018-10" db="EMBL/GenBank/DDBJ databases">
        <title>Bacillus Keqinensis sp. nov., a moderately halophilic bacterium isolated from a saline-alkaline lake.</title>
        <authorList>
            <person name="Wang H."/>
        </authorList>
    </citation>
    <scope>NUCLEOTIDE SEQUENCE [LARGE SCALE GENOMIC DNA]</scope>
    <source>
        <strain evidence="2 3">KQ-3</strain>
    </source>
</reference>
<feature type="signal peptide" evidence="1">
    <location>
        <begin position="1"/>
        <end position="18"/>
    </location>
</feature>
<name>A0A3M7TXK2_9BACI</name>
<dbReference type="EMBL" id="RHIB01000001">
    <property type="protein sequence ID" value="RNA70340.1"/>
    <property type="molecule type" value="Genomic_DNA"/>
</dbReference>
<dbReference type="RefSeq" id="WP_122898031.1">
    <property type="nucleotide sequence ID" value="NZ_RHIB01000001.1"/>
</dbReference>
<accession>A0A3M7TXK2</accession>
<dbReference type="AlphaFoldDB" id="A0A3M7TXK2"/>
<keyword evidence="1" id="KW-0732">Signal</keyword>
<sequence>MPVIVILLSLLAVIPAHSDMPWPNNASLKVTVETEDTLYEWEYENPRDFEFERGSTIVRGDAARESFEEILTFLDLSRPTLSNEEVQKMAHKYGNVKKVVIKRVDKDRCFQTWKWESEK</sequence>
<comment type="caution">
    <text evidence="2">The sequence shown here is derived from an EMBL/GenBank/DDBJ whole genome shotgun (WGS) entry which is preliminary data.</text>
</comment>
<keyword evidence="3" id="KW-1185">Reference proteome</keyword>
<dbReference type="OrthoDB" id="2886745at2"/>
<evidence type="ECO:0008006" key="4">
    <source>
        <dbReference type="Google" id="ProtNLM"/>
    </source>
</evidence>
<organism evidence="2 3">
    <name type="scientific">Alteribacter keqinensis</name>
    <dbReference type="NCBI Taxonomy" id="2483800"/>
    <lineage>
        <taxon>Bacteria</taxon>
        <taxon>Bacillati</taxon>
        <taxon>Bacillota</taxon>
        <taxon>Bacilli</taxon>
        <taxon>Bacillales</taxon>
        <taxon>Bacillaceae</taxon>
        <taxon>Alteribacter</taxon>
    </lineage>
</organism>
<feature type="chain" id="PRO_5018011874" description="Beta-lactamase-inhibitor-like PepSY-like domain-containing protein" evidence="1">
    <location>
        <begin position="19"/>
        <end position="119"/>
    </location>
</feature>
<proteinExistence type="predicted"/>
<evidence type="ECO:0000313" key="2">
    <source>
        <dbReference type="EMBL" id="RNA70340.1"/>
    </source>
</evidence>
<evidence type="ECO:0000256" key="1">
    <source>
        <dbReference type="SAM" id="SignalP"/>
    </source>
</evidence>